<keyword evidence="1" id="KW-0808">Transferase</keyword>
<keyword evidence="2" id="KW-1185">Reference proteome</keyword>
<sequence>LRHLGRQTLFLSCSSDPKVRSYGFYRHLGWVHDGGTDEAGDHILVLKPAG</sequence>
<comment type="caution">
    <text evidence="1">The sequence shown here is derived from an EMBL/GenBank/DDBJ whole genome shotgun (WGS) entry which is preliminary data.</text>
</comment>
<dbReference type="GO" id="GO:0016740">
    <property type="term" value="F:transferase activity"/>
    <property type="evidence" value="ECO:0007669"/>
    <property type="project" value="UniProtKB-KW"/>
</dbReference>
<accession>A0A171KN21</accession>
<dbReference type="Proteomes" id="UP000078084">
    <property type="component" value="Unassembled WGS sequence"/>
</dbReference>
<feature type="non-terminal residue" evidence="1">
    <location>
        <position position="1"/>
    </location>
</feature>
<gene>
    <name evidence="1" type="ORF">AAV32_17305</name>
</gene>
<dbReference type="STRING" id="206506.AAV32_17305"/>
<proteinExistence type="predicted"/>
<protein>
    <submittedName>
        <fullName evidence="1">Acetyltransferase</fullName>
    </submittedName>
</protein>
<reference evidence="1 2" key="1">
    <citation type="submission" date="2015-04" db="EMBL/GenBank/DDBJ databases">
        <title>Genome sequence of Kerstersia gyiorum CG1.</title>
        <authorList>
            <person name="Greninger A.L."/>
            <person name="Kozyreva V."/>
            <person name="Chaturvedi V."/>
        </authorList>
    </citation>
    <scope>NUCLEOTIDE SEQUENCE [LARGE SCALE GENOMIC DNA]</scope>
    <source>
        <strain evidence="1 2">CG1</strain>
    </source>
</reference>
<dbReference type="AlphaFoldDB" id="A0A171KN21"/>
<evidence type="ECO:0000313" key="2">
    <source>
        <dbReference type="Proteomes" id="UP000078084"/>
    </source>
</evidence>
<evidence type="ECO:0000313" key="1">
    <source>
        <dbReference type="EMBL" id="KKO70288.1"/>
    </source>
</evidence>
<name>A0A171KN21_9BURK</name>
<organism evidence="1 2">
    <name type="scientific">Kerstersia gyiorum</name>
    <dbReference type="NCBI Taxonomy" id="206506"/>
    <lineage>
        <taxon>Bacteria</taxon>
        <taxon>Pseudomonadati</taxon>
        <taxon>Pseudomonadota</taxon>
        <taxon>Betaproteobacteria</taxon>
        <taxon>Burkholderiales</taxon>
        <taxon>Alcaligenaceae</taxon>
        <taxon>Kerstersia</taxon>
    </lineage>
</organism>
<dbReference type="EMBL" id="LBNE01000019">
    <property type="protein sequence ID" value="KKO70288.1"/>
    <property type="molecule type" value="Genomic_DNA"/>
</dbReference>